<proteinExistence type="predicted"/>
<evidence type="ECO:0000313" key="3">
    <source>
        <dbReference type="Proteomes" id="UP001165190"/>
    </source>
</evidence>
<dbReference type="InterPro" id="IPR001810">
    <property type="entry name" value="F-box_dom"/>
</dbReference>
<protein>
    <recommendedName>
        <fullName evidence="1">F-box domain-containing protein</fullName>
    </recommendedName>
</protein>
<dbReference type="InterPro" id="IPR036047">
    <property type="entry name" value="F-box-like_dom_sf"/>
</dbReference>
<dbReference type="PANTHER" id="PTHR31293">
    <property type="entry name" value="RNI-LIKE SUPERFAMILY PROTEIN"/>
    <property type="match status" value="1"/>
</dbReference>
<dbReference type="InterPro" id="IPR055294">
    <property type="entry name" value="FBL60-like"/>
</dbReference>
<accession>A0A9W7HJC0</accession>
<dbReference type="PANTHER" id="PTHR31293:SF12">
    <property type="entry name" value="RNI-LIKE SUPERFAMILY PROTEIN"/>
    <property type="match status" value="1"/>
</dbReference>
<keyword evidence="3" id="KW-1185">Reference proteome</keyword>
<dbReference type="SUPFAM" id="SSF81383">
    <property type="entry name" value="F-box domain"/>
    <property type="match status" value="1"/>
</dbReference>
<dbReference type="Pfam" id="PF00646">
    <property type="entry name" value="F-box"/>
    <property type="match status" value="1"/>
</dbReference>
<dbReference type="OrthoDB" id="1678879at2759"/>
<reference evidence="2" key="1">
    <citation type="submission" date="2023-05" db="EMBL/GenBank/DDBJ databases">
        <title>Genome and transcriptome analyses reveal genes involved in the formation of fine ridges on petal epidermal cells in Hibiscus trionum.</title>
        <authorList>
            <person name="Koshimizu S."/>
            <person name="Masuda S."/>
            <person name="Ishii T."/>
            <person name="Shirasu K."/>
            <person name="Hoshino A."/>
            <person name="Arita M."/>
        </authorList>
    </citation>
    <scope>NUCLEOTIDE SEQUENCE</scope>
    <source>
        <strain evidence="2">Hamamatsu line</strain>
    </source>
</reference>
<dbReference type="AlphaFoldDB" id="A0A9W7HJC0"/>
<name>A0A9W7HJC0_HIBTR</name>
<evidence type="ECO:0000313" key="2">
    <source>
        <dbReference type="EMBL" id="GMI77903.1"/>
    </source>
</evidence>
<feature type="domain" description="F-box" evidence="1">
    <location>
        <begin position="19"/>
        <end position="59"/>
    </location>
</feature>
<comment type="caution">
    <text evidence="2">The sequence shown here is derived from an EMBL/GenBank/DDBJ whole genome shotgun (WGS) entry which is preliminary data.</text>
</comment>
<gene>
    <name evidence="2" type="ORF">HRI_001459600</name>
</gene>
<sequence>MEDTTPDNPTSSIATAGRISKLPEDIIRRILFFLPAKDATCSSILSKTWLHALASLPVFSFSSDALSQKPNLLKQDVFPDSETDKYMYLIEQSLEKLRHHKVRIKRFQLDLFESHERHASRFNQFMELANRNQVHQFVQSC</sequence>
<dbReference type="EMBL" id="BSYR01000014">
    <property type="protein sequence ID" value="GMI77903.1"/>
    <property type="molecule type" value="Genomic_DNA"/>
</dbReference>
<dbReference type="Proteomes" id="UP001165190">
    <property type="component" value="Unassembled WGS sequence"/>
</dbReference>
<organism evidence="2 3">
    <name type="scientific">Hibiscus trionum</name>
    <name type="common">Flower of an hour</name>
    <dbReference type="NCBI Taxonomy" id="183268"/>
    <lineage>
        <taxon>Eukaryota</taxon>
        <taxon>Viridiplantae</taxon>
        <taxon>Streptophyta</taxon>
        <taxon>Embryophyta</taxon>
        <taxon>Tracheophyta</taxon>
        <taxon>Spermatophyta</taxon>
        <taxon>Magnoliopsida</taxon>
        <taxon>eudicotyledons</taxon>
        <taxon>Gunneridae</taxon>
        <taxon>Pentapetalae</taxon>
        <taxon>rosids</taxon>
        <taxon>malvids</taxon>
        <taxon>Malvales</taxon>
        <taxon>Malvaceae</taxon>
        <taxon>Malvoideae</taxon>
        <taxon>Hibiscus</taxon>
    </lineage>
</organism>
<evidence type="ECO:0000259" key="1">
    <source>
        <dbReference type="Pfam" id="PF00646"/>
    </source>
</evidence>